<comment type="subcellular location">
    <subcellularLocation>
        <location evidence="1">Membrane</location>
        <topology evidence="1">Multi-pass membrane protein</topology>
    </subcellularLocation>
</comment>
<keyword evidence="7 9" id="KW-0472">Membrane</keyword>
<dbReference type="SMART" id="SM00116">
    <property type="entry name" value="CBS"/>
    <property type="match status" value="1"/>
</dbReference>
<dbReference type="Gene3D" id="1.10.357.20">
    <property type="entry name" value="SLC41 divalent cation transporters, integral membrane domain"/>
    <property type="match status" value="1"/>
</dbReference>
<dbReference type="PANTHER" id="PTHR43773">
    <property type="entry name" value="MAGNESIUM TRANSPORTER MGTE"/>
    <property type="match status" value="1"/>
</dbReference>
<dbReference type="AlphaFoldDB" id="A0A1I4CVZ5"/>
<evidence type="ECO:0000256" key="6">
    <source>
        <dbReference type="ARBA" id="ARBA00022989"/>
    </source>
</evidence>
<evidence type="ECO:0000256" key="4">
    <source>
        <dbReference type="ARBA" id="ARBA00022692"/>
    </source>
</evidence>
<evidence type="ECO:0000256" key="9">
    <source>
        <dbReference type="SAM" id="Phobius"/>
    </source>
</evidence>
<feature type="domain" description="CBS" evidence="10">
    <location>
        <begin position="212"/>
        <end position="269"/>
    </location>
</feature>
<dbReference type="InterPro" id="IPR006667">
    <property type="entry name" value="SLC41_membr_dom"/>
</dbReference>
<keyword evidence="4 9" id="KW-0812">Transmembrane</keyword>
<dbReference type="InterPro" id="IPR000644">
    <property type="entry name" value="CBS_dom"/>
</dbReference>
<evidence type="ECO:0000256" key="8">
    <source>
        <dbReference type="PROSITE-ProRule" id="PRU00703"/>
    </source>
</evidence>
<evidence type="ECO:0000256" key="5">
    <source>
        <dbReference type="ARBA" id="ARBA00022842"/>
    </source>
</evidence>
<evidence type="ECO:0000259" key="10">
    <source>
        <dbReference type="PROSITE" id="PS51371"/>
    </source>
</evidence>
<sequence>MGTFIWQDEREEAGRVANKATLRRIDELVMAGDRAAVLAATADWAPADTLACLLQLRPARARLVFDWLPDSLGLKVLSELDSDLHAVLYSPQSEATFSNIIGMMDVDEAVDTLLELPRAFAAKVFAGLPDAERIATVLQARDDSAATVMRLGVLMAPVNWTVGQLTQDIRARSQEIGKIDMMFVVDEARKPLGFLRFRDVLQAPDDVSLSEMVNADLEIVSADTDREDVLKLAREKGVHAIGVVDALGKLVGGISPRELGDILRDEVEEDMLVMGSVSPATTQFDGPLTILKRRLPWLVGGLCGASFAAVVIGSYEEALAQAAVLASFIPVVMATAGNAGIQASTVSVQTLTSGTNWRGDFGARMMRECLGAVANGLSIGAITAILVMILSLALPLSEPHMLALTAFLALTLVTTIAGTLGALIPFLLRALGLDPAVATGIFITTTNDVFGVLIFFLVASALYL</sequence>
<dbReference type="Gene3D" id="3.10.580.10">
    <property type="entry name" value="CBS-domain"/>
    <property type="match status" value="1"/>
</dbReference>
<reference evidence="12" key="1">
    <citation type="submission" date="2016-10" db="EMBL/GenBank/DDBJ databases">
        <authorList>
            <person name="Varghese N."/>
            <person name="Submissions S."/>
        </authorList>
    </citation>
    <scope>NUCLEOTIDE SEQUENCE [LARGE SCALE GENOMIC DNA]</scope>
    <source>
        <strain evidence="12">DSM 28453</strain>
    </source>
</reference>
<dbReference type="OrthoDB" id="9790355at2"/>
<dbReference type="RefSeq" id="WP_093322599.1">
    <property type="nucleotide sequence ID" value="NZ_FOSZ01000002.1"/>
</dbReference>
<keyword evidence="12" id="KW-1185">Reference proteome</keyword>
<dbReference type="PANTHER" id="PTHR43773:SF1">
    <property type="entry name" value="MAGNESIUM TRANSPORTER MGTE"/>
    <property type="match status" value="1"/>
</dbReference>
<evidence type="ECO:0000256" key="3">
    <source>
        <dbReference type="ARBA" id="ARBA00022448"/>
    </source>
</evidence>
<feature type="transmembrane region" description="Helical" evidence="9">
    <location>
        <begin position="295"/>
        <end position="312"/>
    </location>
</feature>
<dbReference type="InterPro" id="IPR006669">
    <property type="entry name" value="MgtE_transporter"/>
</dbReference>
<dbReference type="EMBL" id="FOSZ01000002">
    <property type="protein sequence ID" value="SFK85422.1"/>
    <property type="molecule type" value="Genomic_DNA"/>
</dbReference>
<organism evidence="11 12">
    <name type="scientific">Shimia haliotis</name>
    <dbReference type="NCBI Taxonomy" id="1280847"/>
    <lineage>
        <taxon>Bacteria</taxon>
        <taxon>Pseudomonadati</taxon>
        <taxon>Pseudomonadota</taxon>
        <taxon>Alphaproteobacteria</taxon>
        <taxon>Rhodobacterales</taxon>
        <taxon>Roseobacteraceae</taxon>
    </lineage>
</organism>
<dbReference type="InterPro" id="IPR036739">
    <property type="entry name" value="SLC41_membr_dom_sf"/>
</dbReference>
<dbReference type="SUPFAM" id="SSF158791">
    <property type="entry name" value="MgtE N-terminal domain-like"/>
    <property type="match status" value="1"/>
</dbReference>
<gene>
    <name evidence="11" type="ORF">SAMN04488036_102546</name>
</gene>
<comment type="similarity">
    <text evidence="2">Belongs to the SLC41A transporter family.</text>
</comment>
<dbReference type="Pfam" id="PF03448">
    <property type="entry name" value="MgtE_N"/>
    <property type="match status" value="1"/>
</dbReference>
<dbReference type="PROSITE" id="PS51371">
    <property type="entry name" value="CBS"/>
    <property type="match status" value="1"/>
</dbReference>
<proteinExistence type="inferred from homology"/>
<keyword evidence="8" id="KW-0129">CBS domain</keyword>
<feature type="transmembrane region" description="Helical" evidence="9">
    <location>
        <begin position="440"/>
        <end position="463"/>
    </location>
</feature>
<accession>A0A1I4CVZ5</accession>
<feature type="transmembrane region" description="Helical" evidence="9">
    <location>
        <begin position="402"/>
        <end position="428"/>
    </location>
</feature>
<dbReference type="InterPro" id="IPR006668">
    <property type="entry name" value="Mg_transptr_MgtE_intracell_dom"/>
</dbReference>
<keyword evidence="5" id="KW-0460">Magnesium</keyword>
<dbReference type="Gene3D" id="1.25.60.10">
    <property type="entry name" value="MgtE N-terminal domain-like"/>
    <property type="match status" value="1"/>
</dbReference>
<keyword evidence="3" id="KW-0813">Transport</keyword>
<protein>
    <submittedName>
        <fullName evidence="11">Magnesium transporter</fullName>
    </submittedName>
</protein>
<dbReference type="SMART" id="SM00924">
    <property type="entry name" value="MgtE_N"/>
    <property type="match status" value="1"/>
</dbReference>
<dbReference type="STRING" id="1280847.SAMN04488036_102546"/>
<dbReference type="GO" id="GO:0015095">
    <property type="term" value="F:magnesium ion transmembrane transporter activity"/>
    <property type="evidence" value="ECO:0007669"/>
    <property type="project" value="InterPro"/>
</dbReference>
<evidence type="ECO:0000256" key="1">
    <source>
        <dbReference type="ARBA" id="ARBA00004141"/>
    </source>
</evidence>
<feature type="transmembrane region" description="Helical" evidence="9">
    <location>
        <begin position="372"/>
        <end position="396"/>
    </location>
</feature>
<keyword evidence="6 9" id="KW-1133">Transmembrane helix</keyword>
<dbReference type="Pfam" id="PF00571">
    <property type="entry name" value="CBS"/>
    <property type="match status" value="1"/>
</dbReference>
<evidence type="ECO:0000256" key="2">
    <source>
        <dbReference type="ARBA" id="ARBA00009749"/>
    </source>
</evidence>
<dbReference type="InterPro" id="IPR046342">
    <property type="entry name" value="CBS_dom_sf"/>
</dbReference>
<dbReference type="Pfam" id="PF01769">
    <property type="entry name" value="MgtE"/>
    <property type="match status" value="1"/>
</dbReference>
<name>A0A1I4CVZ5_9RHOB</name>
<evidence type="ECO:0000313" key="11">
    <source>
        <dbReference type="EMBL" id="SFK85422.1"/>
    </source>
</evidence>
<evidence type="ECO:0000256" key="7">
    <source>
        <dbReference type="ARBA" id="ARBA00023136"/>
    </source>
</evidence>
<evidence type="ECO:0000313" key="12">
    <source>
        <dbReference type="Proteomes" id="UP000198851"/>
    </source>
</evidence>
<dbReference type="SUPFAM" id="SSF54631">
    <property type="entry name" value="CBS-domain pair"/>
    <property type="match status" value="1"/>
</dbReference>
<feature type="transmembrane region" description="Helical" evidence="9">
    <location>
        <begin position="318"/>
        <end position="341"/>
    </location>
</feature>
<dbReference type="Proteomes" id="UP000198851">
    <property type="component" value="Unassembled WGS sequence"/>
</dbReference>
<dbReference type="SUPFAM" id="SSF161093">
    <property type="entry name" value="MgtE membrane domain-like"/>
    <property type="match status" value="1"/>
</dbReference>
<dbReference type="GO" id="GO:0016020">
    <property type="term" value="C:membrane"/>
    <property type="evidence" value="ECO:0007669"/>
    <property type="project" value="UniProtKB-SubCell"/>
</dbReference>
<dbReference type="InterPro" id="IPR038076">
    <property type="entry name" value="MgtE_N_sf"/>
</dbReference>